<evidence type="ECO:0000313" key="5">
    <source>
        <dbReference type="EMBL" id="SIT20173.1"/>
    </source>
</evidence>
<dbReference type="RefSeq" id="WP_076533597.1">
    <property type="nucleotide sequence ID" value="NZ_BMEH01000008.1"/>
</dbReference>
<keyword evidence="3" id="KW-0804">Transcription</keyword>
<accession>A0A1N7QBA0</accession>
<keyword evidence="1" id="KW-0805">Transcription regulation</keyword>
<dbReference type="Gene3D" id="2.10.109.10">
    <property type="entry name" value="Umud Fragment, subunit A"/>
    <property type="match status" value="1"/>
</dbReference>
<sequence length="202" mass="22182">MRFLIRQLRQERRLTLEELAEKAGISRSYLNELELGAKTINANRLQQVARALGVEVTDLFASEPTPVAVAGQVGAGARVPLVDMYAKGGGLYHVARPPQLAGQSVVAVEVEGDSMAPMYQPGHVLFFSRNTHEGIPEEDVGRPCVVEDASGMAWVKMVKRGSEPGRWNLISLNPDAESVWDVPIKWAARVRFALPAELVERI</sequence>
<dbReference type="InterPro" id="IPR001387">
    <property type="entry name" value="Cro/C1-type_HTH"/>
</dbReference>
<dbReference type="Pfam" id="PF00717">
    <property type="entry name" value="Peptidase_S24"/>
    <property type="match status" value="1"/>
</dbReference>
<dbReference type="Pfam" id="PF01381">
    <property type="entry name" value="HTH_3"/>
    <property type="match status" value="1"/>
</dbReference>
<dbReference type="InterPro" id="IPR010982">
    <property type="entry name" value="Lambda_DNA-bd_dom_sf"/>
</dbReference>
<dbReference type="InterPro" id="IPR015927">
    <property type="entry name" value="Peptidase_S24_S26A/B/C"/>
</dbReference>
<organism evidence="5 6">
    <name type="scientific">Gemmobacter megaterium</name>
    <dbReference type="NCBI Taxonomy" id="1086013"/>
    <lineage>
        <taxon>Bacteria</taxon>
        <taxon>Pseudomonadati</taxon>
        <taxon>Pseudomonadota</taxon>
        <taxon>Alphaproteobacteria</taxon>
        <taxon>Rhodobacterales</taxon>
        <taxon>Paracoccaceae</taxon>
        <taxon>Gemmobacter</taxon>
    </lineage>
</organism>
<dbReference type="EMBL" id="FTOT01000008">
    <property type="protein sequence ID" value="SIT20173.1"/>
    <property type="molecule type" value="Genomic_DNA"/>
</dbReference>
<name>A0A1N7QBA0_9RHOB</name>
<keyword evidence="2" id="KW-0238">DNA-binding</keyword>
<keyword evidence="6" id="KW-1185">Reference proteome</keyword>
<evidence type="ECO:0000259" key="4">
    <source>
        <dbReference type="PROSITE" id="PS50943"/>
    </source>
</evidence>
<dbReference type="PANTHER" id="PTHR40661:SF3">
    <property type="entry name" value="FELS-1 PROPHAGE TRANSCRIPTIONAL REGULATOR"/>
    <property type="match status" value="1"/>
</dbReference>
<dbReference type="InterPro" id="IPR036286">
    <property type="entry name" value="LexA/Signal_pep-like_sf"/>
</dbReference>
<dbReference type="CDD" id="cd00093">
    <property type="entry name" value="HTH_XRE"/>
    <property type="match status" value="1"/>
</dbReference>
<evidence type="ECO:0000313" key="6">
    <source>
        <dbReference type="Proteomes" id="UP000186141"/>
    </source>
</evidence>
<proteinExistence type="predicted"/>
<dbReference type="Gene3D" id="1.10.260.40">
    <property type="entry name" value="lambda repressor-like DNA-binding domains"/>
    <property type="match status" value="1"/>
</dbReference>
<feature type="domain" description="HTH cro/C1-type" evidence="4">
    <location>
        <begin position="5"/>
        <end position="59"/>
    </location>
</feature>
<protein>
    <submittedName>
        <fullName evidence="5">Phage repressor protein C, contains Cro/C1-type HTH and peptisase s24 domains</fullName>
    </submittedName>
</protein>
<evidence type="ECO:0000256" key="2">
    <source>
        <dbReference type="ARBA" id="ARBA00023125"/>
    </source>
</evidence>
<dbReference type="GO" id="GO:0003677">
    <property type="term" value="F:DNA binding"/>
    <property type="evidence" value="ECO:0007669"/>
    <property type="project" value="UniProtKB-KW"/>
</dbReference>
<dbReference type="PANTHER" id="PTHR40661">
    <property type="match status" value="1"/>
</dbReference>
<dbReference type="OrthoDB" id="9792157at2"/>
<gene>
    <name evidence="5" type="ORF">SAMN05421774_10885</name>
</gene>
<dbReference type="SUPFAM" id="SSF47413">
    <property type="entry name" value="lambda repressor-like DNA-binding domains"/>
    <property type="match status" value="1"/>
</dbReference>
<dbReference type="AlphaFoldDB" id="A0A1N7QBA0"/>
<dbReference type="CDD" id="cd06462">
    <property type="entry name" value="Peptidase_S24_S26"/>
    <property type="match status" value="1"/>
</dbReference>
<dbReference type="SUPFAM" id="SSF51306">
    <property type="entry name" value="LexA/Signal peptidase"/>
    <property type="match status" value="1"/>
</dbReference>
<reference evidence="5 6" key="1">
    <citation type="submission" date="2017-01" db="EMBL/GenBank/DDBJ databases">
        <authorList>
            <person name="Mah S.A."/>
            <person name="Swanson W.J."/>
            <person name="Moy G.W."/>
            <person name="Vacquier V.D."/>
        </authorList>
    </citation>
    <scope>NUCLEOTIDE SEQUENCE [LARGE SCALE GENOMIC DNA]</scope>
    <source>
        <strain evidence="5 6">DSM 26375</strain>
    </source>
</reference>
<dbReference type="PROSITE" id="PS50943">
    <property type="entry name" value="HTH_CROC1"/>
    <property type="match status" value="1"/>
</dbReference>
<evidence type="ECO:0000256" key="3">
    <source>
        <dbReference type="ARBA" id="ARBA00023163"/>
    </source>
</evidence>
<dbReference type="STRING" id="1086013.SAMN05421774_10885"/>
<evidence type="ECO:0000256" key="1">
    <source>
        <dbReference type="ARBA" id="ARBA00023015"/>
    </source>
</evidence>
<dbReference type="SMART" id="SM00530">
    <property type="entry name" value="HTH_XRE"/>
    <property type="match status" value="1"/>
</dbReference>
<dbReference type="Proteomes" id="UP000186141">
    <property type="component" value="Unassembled WGS sequence"/>
</dbReference>